<dbReference type="KEGG" id="arac:E0W69_013945"/>
<dbReference type="Pfam" id="PF22807">
    <property type="entry name" value="TrAA12"/>
    <property type="match status" value="1"/>
</dbReference>
<proteinExistence type="predicted"/>
<dbReference type="InterPro" id="IPR011041">
    <property type="entry name" value="Quinoprot_gluc/sorb_DH_b-prop"/>
</dbReference>
<dbReference type="Proteomes" id="UP000292424">
    <property type="component" value="Chromosome"/>
</dbReference>
<dbReference type="EMBL" id="CP044016">
    <property type="protein sequence ID" value="QES89714.1"/>
    <property type="molecule type" value="Genomic_DNA"/>
</dbReference>
<name>A0A5P2G1N6_9BACT</name>
<protein>
    <submittedName>
        <fullName evidence="3">Sorbosone dehydrogenase</fullName>
    </submittedName>
</protein>
<feature type="chain" id="PRO_5024355404" evidence="1">
    <location>
        <begin position="31"/>
        <end position="450"/>
    </location>
</feature>
<dbReference type="PANTHER" id="PTHR33546:SF1">
    <property type="entry name" value="LARGE, MULTIFUNCTIONAL SECRETED PROTEIN"/>
    <property type="match status" value="1"/>
</dbReference>
<dbReference type="InterPro" id="IPR054539">
    <property type="entry name" value="Beta-prop_PDH"/>
</dbReference>
<sequence>MFSKNMCMLLRKVLSFAAIALCLISITACNNDNTDATGNSFDSSNNPDVDNLVANPDSSGINVPDSFVAKIFADSIGETRHIVVSQNNVVYIKLMALKDGKGIAILKDRNNDGVADQLKYFGDFAGTGIDIYDNNLYASSDEGIYRYKINSDGYIMDTNLPTTIVEGLIARNEHQAKAFTIDPNGNIYVNIGAYSNACQMEDRVPGSRGMYPCPILDSAGGIWKFDANKINQKYKDGSRYATGLRNVVGLDWNTQTQSLFVMQHGRDQLADMAPKFFDAEKSAEIPAESLYELHQGDNAGWPYVYYDPFQKKLLLAPEYGGNGKRKADSSYLNPIANYPAHWAPNGLLFYTGNQFPAKYKNGAFIAFHGSWNRAPKPQQGFCVVFQPFKDGKPFGDYEIFAKGFPGTDAPLQNPGDAAHRPCGLAQGPDGALYVTDDVKGRVYKITYSGK</sequence>
<evidence type="ECO:0000313" key="3">
    <source>
        <dbReference type="EMBL" id="QES89714.1"/>
    </source>
</evidence>
<dbReference type="AlphaFoldDB" id="A0A5P2G1N6"/>
<organism evidence="3 4">
    <name type="scientific">Rhizosphaericola mali</name>
    <dbReference type="NCBI Taxonomy" id="2545455"/>
    <lineage>
        <taxon>Bacteria</taxon>
        <taxon>Pseudomonadati</taxon>
        <taxon>Bacteroidota</taxon>
        <taxon>Chitinophagia</taxon>
        <taxon>Chitinophagales</taxon>
        <taxon>Chitinophagaceae</taxon>
        <taxon>Rhizosphaericola</taxon>
    </lineage>
</organism>
<dbReference type="PROSITE" id="PS51257">
    <property type="entry name" value="PROKAR_LIPOPROTEIN"/>
    <property type="match status" value="1"/>
</dbReference>
<dbReference type="PANTHER" id="PTHR33546">
    <property type="entry name" value="LARGE, MULTIFUNCTIONAL SECRETED PROTEIN-RELATED"/>
    <property type="match status" value="1"/>
</dbReference>
<dbReference type="SUPFAM" id="SSF50952">
    <property type="entry name" value="Soluble quinoprotein glucose dehydrogenase"/>
    <property type="match status" value="1"/>
</dbReference>
<accession>A0A5P2G1N6</accession>
<evidence type="ECO:0000259" key="2">
    <source>
        <dbReference type="Pfam" id="PF22807"/>
    </source>
</evidence>
<reference evidence="3 4" key="1">
    <citation type="submission" date="2019-09" db="EMBL/GenBank/DDBJ databases">
        <title>Complete genome sequence of Arachidicoccus sp. B3-10 isolated from apple orchard soil.</title>
        <authorList>
            <person name="Kim H.S."/>
            <person name="Han K.-I."/>
            <person name="Suh M.K."/>
            <person name="Lee K.C."/>
            <person name="Eom M.K."/>
            <person name="Kim J.-S."/>
            <person name="Kang S.W."/>
            <person name="Sin Y."/>
            <person name="Lee J.-S."/>
        </authorList>
    </citation>
    <scope>NUCLEOTIDE SEQUENCE [LARGE SCALE GENOMIC DNA]</scope>
    <source>
        <strain evidence="3 4">B3-10</strain>
    </source>
</reference>
<keyword evidence="4" id="KW-1185">Reference proteome</keyword>
<dbReference type="Gene3D" id="2.120.10.30">
    <property type="entry name" value="TolB, C-terminal domain"/>
    <property type="match status" value="1"/>
</dbReference>
<dbReference type="OrthoDB" id="9811395at2"/>
<gene>
    <name evidence="3" type="ORF">E0W69_013945</name>
</gene>
<feature type="signal peptide" evidence="1">
    <location>
        <begin position="1"/>
        <end position="30"/>
    </location>
</feature>
<dbReference type="InterPro" id="IPR011042">
    <property type="entry name" value="6-blade_b-propeller_TolB-like"/>
</dbReference>
<feature type="domain" description="Pyrroloquinoline quinone-dependent pyranose dehydrogenase beta-propeller" evidence="2">
    <location>
        <begin position="63"/>
        <end position="446"/>
    </location>
</feature>
<keyword evidence="1" id="KW-0732">Signal</keyword>
<evidence type="ECO:0000313" key="4">
    <source>
        <dbReference type="Proteomes" id="UP000292424"/>
    </source>
</evidence>
<evidence type="ECO:0000256" key="1">
    <source>
        <dbReference type="SAM" id="SignalP"/>
    </source>
</evidence>